<proteinExistence type="predicted"/>
<dbReference type="EMBL" id="MCBS01016853">
    <property type="protein sequence ID" value="RKF82720.1"/>
    <property type="molecule type" value="Genomic_DNA"/>
</dbReference>
<keyword evidence="2" id="KW-0732">Signal</keyword>
<dbReference type="Proteomes" id="UP000285326">
    <property type="component" value="Unassembled WGS sequence"/>
</dbReference>
<feature type="signal peptide" evidence="2">
    <location>
        <begin position="1"/>
        <end position="20"/>
    </location>
</feature>
<evidence type="ECO:0000256" key="1">
    <source>
        <dbReference type="SAM" id="MobiDB-lite"/>
    </source>
</evidence>
<feature type="region of interest" description="Disordered" evidence="1">
    <location>
        <begin position="179"/>
        <end position="203"/>
    </location>
</feature>
<accession>A0A420J7F6</accession>
<organism evidence="3 4">
    <name type="scientific">Golovinomyces cichoracearum</name>
    <dbReference type="NCBI Taxonomy" id="62708"/>
    <lineage>
        <taxon>Eukaryota</taxon>
        <taxon>Fungi</taxon>
        <taxon>Dikarya</taxon>
        <taxon>Ascomycota</taxon>
        <taxon>Pezizomycotina</taxon>
        <taxon>Leotiomycetes</taxon>
        <taxon>Erysiphales</taxon>
        <taxon>Erysiphaceae</taxon>
        <taxon>Golovinomyces</taxon>
    </lineage>
</organism>
<evidence type="ECO:0008006" key="5">
    <source>
        <dbReference type="Google" id="ProtNLM"/>
    </source>
</evidence>
<dbReference type="AlphaFoldDB" id="A0A420J7F6"/>
<sequence length="203" mass="22418">MRSLCDVIIGFATVLQITLASSVIPFHSESSEVLALNPSSSIKEKRFLPDNISAKREIVRRQATACASSVYSDSNLQQKLQRTCEDKKAKQAKLKNPTKPPLPVFNGPSTFFPSPGPYFQVPARSSFFSLSFLRSMFESGILSSDFVFMTQSTCSFAGVARKKNGVFQKCIPRVSKKSGKNLLNKLKPKKQQFSDPTPPPGFT</sequence>
<comment type="caution">
    <text evidence="3">The sequence shown here is derived from an EMBL/GenBank/DDBJ whole genome shotgun (WGS) entry which is preliminary data.</text>
</comment>
<evidence type="ECO:0000313" key="3">
    <source>
        <dbReference type="EMBL" id="RKF82720.1"/>
    </source>
</evidence>
<feature type="chain" id="PRO_5019280887" description="Secreted effector protein" evidence="2">
    <location>
        <begin position="21"/>
        <end position="203"/>
    </location>
</feature>
<gene>
    <name evidence="3" type="ORF">GcM1_168010</name>
</gene>
<evidence type="ECO:0000313" key="4">
    <source>
        <dbReference type="Proteomes" id="UP000285326"/>
    </source>
</evidence>
<reference evidence="3 4" key="1">
    <citation type="journal article" date="2018" name="BMC Genomics">
        <title>Comparative genome analyses reveal sequence features reflecting distinct modes of host-adaptation between dicot and monocot powdery mildew.</title>
        <authorList>
            <person name="Wu Y."/>
            <person name="Ma X."/>
            <person name="Pan Z."/>
            <person name="Kale S.D."/>
            <person name="Song Y."/>
            <person name="King H."/>
            <person name="Zhang Q."/>
            <person name="Presley C."/>
            <person name="Deng X."/>
            <person name="Wei C.I."/>
            <person name="Xiao S."/>
        </authorList>
    </citation>
    <scope>NUCLEOTIDE SEQUENCE [LARGE SCALE GENOMIC DNA]</scope>
    <source>
        <strain evidence="3">UMSG1</strain>
    </source>
</reference>
<protein>
    <recommendedName>
        <fullName evidence="5">Secreted effector protein</fullName>
    </recommendedName>
</protein>
<name>A0A420J7F6_9PEZI</name>
<evidence type="ECO:0000256" key="2">
    <source>
        <dbReference type="SAM" id="SignalP"/>
    </source>
</evidence>